<evidence type="ECO:0000313" key="2">
    <source>
        <dbReference type="EMBL" id="CEM39155.1"/>
    </source>
</evidence>
<accession>A0A0G4H5R1</accession>
<feature type="region of interest" description="Disordered" evidence="1">
    <location>
        <begin position="540"/>
        <end position="597"/>
    </location>
</feature>
<gene>
    <name evidence="2" type="ORF">Vbra_6597</name>
</gene>
<name>A0A0G4H5R1_VITBC</name>
<sequence>MVSVTFKQKRQRKEAVDVTVPLPPDEIQLTDHHEEALLFVAMAAHDQEAQKPPLAGSSGTCVTSDKHEDGVGGEEDTVAMGGDAQLNSVEKDCRQSFMDEYAEDIPLHYAHSATFKHNTRCGRLGEDAVDVTIHRDNRAIIHLTITKKPSSSWQWQHMTAALKNRGVNVPLADEIRKREPNRGSVRRREAAAEHGGGSSKQRRLTYGREMGAGDVAGASGDGGLPKRRRSQRASARAAAAALKSIAASPREHEGDESDATMDDAPDENVPRGCSSAAAGPGAAAAAAAAAAAVAASSGSAVESCKRDFMLMRADPKTIFSRLPEGVKTSFALCGTDLVTVTIGPFQDACGGDYYVQGTATPRRRGKQGWSFSQDLRKIELFRPHPESYHFIEGPGGIRIIVGRREHGHGGGEGEPAAKQGHGDIRAAGVRGGGDLHPFARPMAPLRGPHPPLRPPFCGRPVTNRAWPSTAAGQPAADAALVQSGRNAAAFALSTPLVLAPHCRDASPTYWQAVASVTTWLRRLPHQHLFHPWIPALQPTPPMMRPAPSTHSPIAPATTGSGPDSTATAPANRSARGLPDEGGAFDRRPASRGSAAPE</sequence>
<dbReference type="AlphaFoldDB" id="A0A0G4H5R1"/>
<feature type="compositionally biased region" description="Basic and acidic residues" evidence="1">
    <location>
        <begin position="175"/>
        <end position="192"/>
    </location>
</feature>
<feature type="compositionally biased region" description="Low complexity" evidence="1">
    <location>
        <begin position="232"/>
        <end position="248"/>
    </location>
</feature>
<organism evidence="2 3">
    <name type="scientific">Vitrella brassicaformis (strain CCMP3155)</name>
    <dbReference type="NCBI Taxonomy" id="1169540"/>
    <lineage>
        <taxon>Eukaryota</taxon>
        <taxon>Sar</taxon>
        <taxon>Alveolata</taxon>
        <taxon>Colpodellida</taxon>
        <taxon>Vitrellaceae</taxon>
        <taxon>Vitrella</taxon>
    </lineage>
</organism>
<feature type="region of interest" description="Disordered" evidence="1">
    <location>
        <begin position="406"/>
        <end position="426"/>
    </location>
</feature>
<evidence type="ECO:0000313" key="3">
    <source>
        <dbReference type="Proteomes" id="UP000041254"/>
    </source>
</evidence>
<feature type="region of interest" description="Disordered" evidence="1">
    <location>
        <begin position="175"/>
        <end position="278"/>
    </location>
</feature>
<feature type="compositionally biased region" description="Polar residues" evidence="1">
    <location>
        <begin position="557"/>
        <end position="570"/>
    </location>
</feature>
<dbReference type="Proteomes" id="UP000041254">
    <property type="component" value="Unassembled WGS sequence"/>
</dbReference>
<feature type="compositionally biased region" description="Acidic residues" evidence="1">
    <location>
        <begin position="254"/>
        <end position="266"/>
    </location>
</feature>
<protein>
    <submittedName>
        <fullName evidence="2">Uncharacterized protein</fullName>
    </submittedName>
</protein>
<feature type="region of interest" description="Disordered" evidence="1">
    <location>
        <begin position="49"/>
        <end position="72"/>
    </location>
</feature>
<keyword evidence="3" id="KW-1185">Reference proteome</keyword>
<evidence type="ECO:0000256" key="1">
    <source>
        <dbReference type="SAM" id="MobiDB-lite"/>
    </source>
</evidence>
<reference evidence="2 3" key="1">
    <citation type="submission" date="2014-11" db="EMBL/GenBank/DDBJ databases">
        <authorList>
            <person name="Zhu J."/>
            <person name="Qi W."/>
            <person name="Song R."/>
        </authorList>
    </citation>
    <scope>NUCLEOTIDE SEQUENCE [LARGE SCALE GENOMIC DNA]</scope>
</reference>
<proteinExistence type="predicted"/>
<dbReference type="EMBL" id="CDMY01001028">
    <property type="protein sequence ID" value="CEM39155.1"/>
    <property type="molecule type" value="Genomic_DNA"/>
</dbReference>
<dbReference type="InParanoid" id="A0A0G4H5R1"/>
<dbReference type="VEuPathDB" id="CryptoDB:Vbra_6597"/>